<keyword evidence="11" id="KW-1185">Reference proteome</keyword>
<organism evidence="10 11">
    <name type="scientific">Sistotremastrum niveocremeum HHB9708</name>
    <dbReference type="NCBI Taxonomy" id="1314777"/>
    <lineage>
        <taxon>Eukaryota</taxon>
        <taxon>Fungi</taxon>
        <taxon>Dikarya</taxon>
        <taxon>Basidiomycota</taxon>
        <taxon>Agaricomycotina</taxon>
        <taxon>Agaricomycetes</taxon>
        <taxon>Sistotremastrales</taxon>
        <taxon>Sistotremastraceae</taxon>
        <taxon>Sertulicium</taxon>
        <taxon>Sertulicium niveocremeum</taxon>
    </lineage>
</organism>
<dbReference type="AlphaFoldDB" id="A0A164T1U7"/>
<name>A0A164T1U7_9AGAM</name>
<dbReference type="STRING" id="1314777.A0A164T1U7"/>
<dbReference type="OrthoDB" id="194865at2759"/>
<dbReference type="PIRSF" id="PIRSF022950">
    <property type="entry name" value="PPase_methylesterase_euk"/>
    <property type="match status" value="1"/>
</dbReference>
<feature type="active site" evidence="7">
    <location>
        <position position="350"/>
    </location>
</feature>
<dbReference type="InterPro" id="IPR016812">
    <property type="entry name" value="PPase_methylesterase_euk"/>
</dbReference>
<dbReference type="SUPFAM" id="SSF53474">
    <property type="entry name" value="alpha/beta-Hydrolases"/>
    <property type="match status" value="1"/>
</dbReference>
<feature type="active site" evidence="7">
    <location>
        <position position="216"/>
    </location>
</feature>
<evidence type="ECO:0000256" key="7">
    <source>
        <dbReference type="PIRSR" id="PIRSR022950-1"/>
    </source>
</evidence>
<dbReference type="Pfam" id="PF12697">
    <property type="entry name" value="Abhydrolase_6"/>
    <property type="match status" value="1"/>
</dbReference>
<protein>
    <recommendedName>
        <fullName evidence="2 6">Protein phosphatase methylesterase 1</fullName>
        <shortName evidence="6">PME-1</shortName>
        <ecNumber evidence="6">3.1.1.-</ecNumber>
    </recommendedName>
</protein>
<feature type="domain" description="AB hydrolase-1" evidence="9">
    <location>
        <begin position="102"/>
        <end position="362"/>
    </location>
</feature>
<sequence>MSDLQRSALAARIARLPHLPSHAGHENEDEDEDEGDTIGILPPGLGHTTTSRRSSAEAGPSPLSAASYFSQALEVDVPDSGLTFRVYYTPPRPSTRGLGTVLVCHHGAGYSALSFACLAKEIAEASRGECGLLAFDARRHGKTLPSSSSNSGDNDNLDIQVLTTDFENLIAKVFPEPARAPSLLLVGHSMGGAVIVRACPQLLERKYRVTGVVVLDVVEGSAIEALPHMHSLLNSRPDGFESAEAAITWHLSNHTIRNPTSARISVPSLITPAPTPPSNAKPKLAYIWRTPLKSTSAYWLSWFQGLSSAFLAARTARLLILAGTDRLDKELMIGQMQGKFQMEVIPDTGHMLHEDDPEKVARILLEFWKRNERVIVGVKKVGES</sequence>
<dbReference type="EMBL" id="KV419412">
    <property type="protein sequence ID" value="KZS91999.1"/>
    <property type="molecule type" value="Genomic_DNA"/>
</dbReference>
<comment type="catalytic activity">
    <reaction evidence="5">
        <text>[phosphatase 2A protein]-C-terminal L-leucine methyl ester + H2O = [phosphatase 2A protein]-C-terminal L-leucine + methanol + H(+)</text>
        <dbReference type="Rhea" id="RHEA:48548"/>
        <dbReference type="Rhea" id="RHEA-COMP:12134"/>
        <dbReference type="Rhea" id="RHEA-COMP:12135"/>
        <dbReference type="ChEBI" id="CHEBI:15377"/>
        <dbReference type="ChEBI" id="CHEBI:15378"/>
        <dbReference type="ChEBI" id="CHEBI:17790"/>
        <dbReference type="ChEBI" id="CHEBI:90516"/>
        <dbReference type="ChEBI" id="CHEBI:90517"/>
        <dbReference type="EC" id="3.1.1.89"/>
    </reaction>
</comment>
<comment type="similarity">
    <text evidence="1 6">Belongs to the AB hydrolase superfamily.</text>
</comment>
<keyword evidence="3 6" id="KW-0719">Serine esterase</keyword>
<evidence type="ECO:0000256" key="6">
    <source>
        <dbReference type="PIRNR" id="PIRNR022950"/>
    </source>
</evidence>
<dbReference type="PANTHER" id="PTHR14189:SF0">
    <property type="entry name" value="PROTEIN PHOSPHATASE METHYLESTERASE 1"/>
    <property type="match status" value="1"/>
</dbReference>
<evidence type="ECO:0000256" key="2">
    <source>
        <dbReference type="ARBA" id="ARBA00020672"/>
    </source>
</evidence>
<reference evidence="10 11" key="1">
    <citation type="journal article" date="2016" name="Mol. Biol. Evol.">
        <title>Comparative Genomics of Early-Diverging Mushroom-Forming Fungi Provides Insights into the Origins of Lignocellulose Decay Capabilities.</title>
        <authorList>
            <person name="Nagy L.G."/>
            <person name="Riley R."/>
            <person name="Tritt A."/>
            <person name="Adam C."/>
            <person name="Daum C."/>
            <person name="Floudas D."/>
            <person name="Sun H."/>
            <person name="Yadav J.S."/>
            <person name="Pangilinan J."/>
            <person name="Larsson K.H."/>
            <person name="Matsuura K."/>
            <person name="Barry K."/>
            <person name="Labutti K."/>
            <person name="Kuo R."/>
            <person name="Ohm R.A."/>
            <person name="Bhattacharya S.S."/>
            <person name="Shirouzu T."/>
            <person name="Yoshinaga Y."/>
            <person name="Martin F.M."/>
            <person name="Grigoriev I.V."/>
            <person name="Hibbett D.S."/>
        </authorList>
    </citation>
    <scope>NUCLEOTIDE SEQUENCE [LARGE SCALE GENOMIC DNA]</scope>
    <source>
        <strain evidence="10 11">HHB9708</strain>
    </source>
</reference>
<dbReference type="GO" id="GO:0051723">
    <property type="term" value="F:protein methylesterase activity"/>
    <property type="evidence" value="ECO:0007669"/>
    <property type="project" value="UniProtKB-EC"/>
</dbReference>
<evidence type="ECO:0000256" key="1">
    <source>
        <dbReference type="ARBA" id="ARBA00008645"/>
    </source>
</evidence>
<evidence type="ECO:0000256" key="5">
    <source>
        <dbReference type="ARBA" id="ARBA00049203"/>
    </source>
</evidence>
<dbReference type="InterPro" id="IPR029058">
    <property type="entry name" value="AB_hydrolase_fold"/>
</dbReference>
<evidence type="ECO:0000256" key="3">
    <source>
        <dbReference type="ARBA" id="ARBA00022487"/>
    </source>
</evidence>
<feature type="compositionally biased region" description="Acidic residues" evidence="8">
    <location>
        <begin position="27"/>
        <end position="36"/>
    </location>
</feature>
<comment type="function">
    <text evidence="6">Demethylates proteins that have been reversibly carboxymethylated.</text>
</comment>
<dbReference type="InterPro" id="IPR000073">
    <property type="entry name" value="AB_hydrolase_1"/>
</dbReference>
<dbReference type="Gene3D" id="3.40.50.1820">
    <property type="entry name" value="alpha/beta hydrolase"/>
    <property type="match status" value="1"/>
</dbReference>
<evidence type="ECO:0000313" key="11">
    <source>
        <dbReference type="Proteomes" id="UP000076722"/>
    </source>
</evidence>
<dbReference type="Proteomes" id="UP000076722">
    <property type="component" value="Unassembled WGS sequence"/>
</dbReference>
<feature type="region of interest" description="Disordered" evidence="8">
    <location>
        <begin position="15"/>
        <end position="61"/>
    </location>
</feature>
<dbReference type="EC" id="3.1.1.-" evidence="6"/>
<proteinExistence type="inferred from homology"/>
<accession>A0A164T1U7</accession>
<evidence type="ECO:0000256" key="4">
    <source>
        <dbReference type="ARBA" id="ARBA00022801"/>
    </source>
</evidence>
<evidence type="ECO:0000259" key="9">
    <source>
        <dbReference type="Pfam" id="PF12697"/>
    </source>
</evidence>
<dbReference type="PANTHER" id="PTHR14189">
    <property type="entry name" value="PROTEIN PHOSPHATASE METHYLESTERASE-1 RELATED"/>
    <property type="match status" value="1"/>
</dbReference>
<gene>
    <name evidence="10" type="ORF">SISNIDRAFT_429676</name>
</gene>
<evidence type="ECO:0000256" key="8">
    <source>
        <dbReference type="SAM" id="MobiDB-lite"/>
    </source>
</evidence>
<keyword evidence="4 6" id="KW-0378">Hydrolase</keyword>
<feature type="active site" evidence="7">
    <location>
        <position position="189"/>
    </location>
</feature>
<evidence type="ECO:0000313" key="10">
    <source>
        <dbReference type="EMBL" id="KZS91999.1"/>
    </source>
</evidence>